<dbReference type="Proteomes" id="UP000192758">
    <property type="component" value="Unassembled WGS sequence"/>
</dbReference>
<dbReference type="AlphaFoldDB" id="A0A1W0E8Y7"/>
<evidence type="ECO:0000313" key="2">
    <source>
        <dbReference type="Proteomes" id="UP000192758"/>
    </source>
</evidence>
<gene>
    <name evidence="1" type="ORF">EHP00_2425</name>
</gene>
<keyword evidence="2" id="KW-1185">Reference proteome</keyword>
<protein>
    <submittedName>
        <fullName evidence="1">Uncharacterized protein</fullName>
    </submittedName>
</protein>
<dbReference type="EMBL" id="MNPJ01000003">
    <property type="protein sequence ID" value="OQS55724.1"/>
    <property type="molecule type" value="Genomic_DNA"/>
</dbReference>
<evidence type="ECO:0000313" key="1">
    <source>
        <dbReference type="EMBL" id="OQS55724.1"/>
    </source>
</evidence>
<proteinExistence type="predicted"/>
<comment type="caution">
    <text evidence="1">The sequence shown here is derived from an EMBL/GenBank/DDBJ whole genome shotgun (WGS) entry which is preliminary data.</text>
</comment>
<accession>A0A1W0E8Y7</accession>
<organism evidence="1 2">
    <name type="scientific">Ecytonucleospora hepatopenaei</name>
    <dbReference type="NCBI Taxonomy" id="646526"/>
    <lineage>
        <taxon>Eukaryota</taxon>
        <taxon>Fungi</taxon>
        <taxon>Fungi incertae sedis</taxon>
        <taxon>Microsporidia</taxon>
        <taxon>Enterocytozoonidae</taxon>
        <taxon>Ecytonucleospora</taxon>
    </lineage>
</organism>
<sequence length="69" mass="8015">MLCSADPIECVKEEYYRKEGVKAGSIIRENADGQNKVSFSMWNTLDVKNNKLSEIIADLLRITEMKYQW</sequence>
<name>A0A1W0E8Y7_9MICR</name>
<dbReference type="VEuPathDB" id="MicrosporidiaDB:EHP00_2425"/>
<reference evidence="1 2" key="1">
    <citation type="journal article" date="2017" name="Environ. Microbiol.">
        <title>Decay of the glycolytic pathway and adaptation to intranuclear parasitism within Enterocytozoonidae microsporidia.</title>
        <authorList>
            <person name="Wiredu Boakye D."/>
            <person name="Jaroenlak P."/>
            <person name="Prachumwat A."/>
            <person name="Williams T.A."/>
            <person name="Bateman K.S."/>
            <person name="Itsathitphaisarn O."/>
            <person name="Sritunyalucksana K."/>
            <person name="Paszkiewicz K.H."/>
            <person name="Moore K.A."/>
            <person name="Stentiford G.D."/>
            <person name="Williams B.A."/>
        </authorList>
    </citation>
    <scope>NUCLEOTIDE SEQUENCE [LARGE SCALE GENOMIC DNA]</scope>
    <source>
        <strain evidence="1 2">TH1</strain>
    </source>
</reference>